<gene>
    <name evidence="2" type="ORF">E8E13_008544</name>
</gene>
<dbReference type="EMBL" id="SWKU01000009">
    <property type="protein sequence ID" value="KAF3003672.1"/>
    <property type="molecule type" value="Genomic_DNA"/>
</dbReference>
<name>A0A9P4W7G9_CURKU</name>
<comment type="caution">
    <text evidence="2">The sequence shown here is derived from an EMBL/GenBank/DDBJ whole genome shotgun (WGS) entry which is preliminary data.</text>
</comment>
<keyword evidence="3" id="KW-1185">Reference proteome</keyword>
<evidence type="ECO:0000313" key="3">
    <source>
        <dbReference type="Proteomes" id="UP000801428"/>
    </source>
</evidence>
<sequence>MDVSPTSPFMTLGAAGYAPYPLHTPFGTVILPNRNSRHRRNTSTPSQSQSRASGSSHRRTQSATVPSAPRNPISQNRRCSIYSPPGQLCVRPRRPERIDSGFEDDDGDDDDKSETSSVTFTFADEVERQFALRQFLGQRDCGSGETAYEREDEREESGYESGYESEEGEVGQ</sequence>
<organism evidence="2 3">
    <name type="scientific">Curvularia kusanoi</name>
    <name type="common">Cochliobolus kusanoi</name>
    <dbReference type="NCBI Taxonomy" id="90978"/>
    <lineage>
        <taxon>Eukaryota</taxon>
        <taxon>Fungi</taxon>
        <taxon>Dikarya</taxon>
        <taxon>Ascomycota</taxon>
        <taxon>Pezizomycotina</taxon>
        <taxon>Dothideomycetes</taxon>
        <taxon>Pleosporomycetidae</taxon>
        <taxon>Pleosporales</taxon>
        <taxon>Pleosporineae</taxon>
        <taxon>Pleosporaceae</taxon>
        <taxon>Curvularia</taxon>
    </lineage>
</organism>
<feature type="compositionally biased region" description="Acidic residues" evidence="1">
    <location>
        <begin position="101"/>
        <end position="112"/>
    </location>
</feature>
<accession>A0A9P4W7G9</accession>
<protein>
    <submittedName>
        <fullName evidence="2">Uncharacterized protein</fullName>
    </submittedName>
</protein>
<dbReference type="Proteomes" id="UP000801428">
    <property type="component" value="Unassembled WGS sequence"/>
</dbReference>
<feature type="compositionally biased region" description="Low complexity" evidence="1">
    <location>
        <begin position="42"/>
        <end position="55"/>
    </location>
</feature>
<evidence type="ECO:0000313" key="2">
    <source>
        <dbReference type="EMBL" id="KAF3003672.1"/>
    </source>
</evidence>
<feature type="region of interest" description="Disordered" evidence="1">
    <location>
        <begin position="29"/>
        <end position="120"/>
    </location>
</feature>
<reference evidence="2" key="1">
    <citation type="submission" date="2019-04" db="EMBL/GenBank/DDBJ databases">
        <title>Sequencing of skin fungus with MAO and IRED activity.</title>
        <authorList>
            <person name="Marsaioli A.J."/>
            <person name="Bonatto J.M.C."/>
            <person name="Reis Junior O."/>
        </authorList>
    </citation>
    <scope>NUCLEOTIDE SEQUENCE</scope>
    <source>
        <strain evidence="2">30M1</strain>
    </source>
</reference>
<dbReference type="AlphaFoldDB" id="A0A9P4W7G9"/>
<feature type="compositionally biased region" description="Acidic residues" evidence="1">
    <location>
        <begin position="163"/>
        <end position="172"/>
    </location>
</feature>
<proteinExistence type="predicted"/>
<feature type="region of interest" description="Disordered" evidence="1">
    <location>
        <begin position="139"/>
        <end position="172"/>
    </location>
</feature>
<evidence type="ECO:0000256" key="1">
    <source>
        <dbReference type="SAM" id="MobiDB-lite"/>
    </source>
</evidence>